<dbReference type="Proteomes" id="UP000245468">
    <property type="component" value="Chromosome"/>
</dbReference>
<organism evidence="2 3">
    <name type="scientific">Aquirufa nivalisilvae</name>
    <dbReference type="NCBI Taxonomy" id="2516557"/>
    <lineage>
        <taxon>Bacteria</taxon>
        <taxon>Pseudomonadati</taxon>
        <taxon>Bacteroidota</taxon>
        <taxon>Cytophagia</taxon>
        <taxon>Cytophagales</taxon>
        <taxon>Flectobacillaceae</taxon>
        <taxon>Aquirufa</taxon>
    </lineage>
</organism>
<evidence type="ECO:0000313" key="2">
    <source>
        <dbReference type="EMBL" id="AWL10132.1"/>
    </source>
</evidence>
<protein>
    <submittedName>
        <fullName evidence="2">Uncharacterized protein</fullName>
    </submittedName>
</protein>
<evidence type="ECO:0000313" key="3">
    <source>
        <dbReference type="Proteomes" id="UP000245468"/>
    </source>
</evidence>
<feature type="transmembrane region" description="Helical" evidence="1">
    <location>
        <begin position="36"/>
        <end position="57"/>
    </location>
</feature>
<name>A0A2S2DXV4_9BACT</name>
<proteinExistence type="predicted"/>
<sequence>MNIPKIPWLATFNLTLFFLGKHLYDVSCNLLVNTSYWIKLLVFIVNYLILAIIIIRINKNFQFKYPSSYISSLYFISTIILQIYFGVNKIEKWQIEFILFAIINLGIMSLFLKKGNIESD</sequence>
<feature type="transmembrane region" description="Helical" evidence="1">
    <location>
        <begin position="69"/>
        <end position="87"/>
    </location>
</feature>
<feature type="transmembrane region" description="Helical" evidence="1">
    <location>
        <begin position="93"/>
        <end position="112"/>
    </location>
</feature>
<dbReference type="EMBL" id="CP029346">
    <property type="protein sequence ID" value="AWL10132.1"/>
    <property type="molecule type" value="Genomic_DNA"/>
</dbReference>
<evidence type="ECO:0000256" key="1">
    <source>
        <dbReference type="SAM" id="Phobius"/>
    </source>
</evidence>
<keyword evidence="1" id="KW-1133">Transmembrane helix</keyword>
<keyword evidence="1" id="KW-0472">Membrane</keyword>
<keyword evidence="3" id="KW-1185">Reference proteome</keyword>
<gene>
    <name evidence="2" type="ORF">HME7025_02290</name>
</gene>
<accession>A0A2S2DXV4</accession>
<dbReference type="AlphaFoldDB" id="A0A2S2DXV4"/>
<feature type="transmembrane region" description="Helical" evidence="1">
    <location>
        <begin position="7"/>
        <end position="24"/>
    </location>
</feature>
<dbReference type="KEGG" id="psez:HME7025_02290"/>
<reference evidence="3" key="1">
    <citation type="submission" date="2018-05" db="EMBL/GenBank/DDBJ databases">
        <title>Pseudarcicella sp. HME7025 Genome sequencing and assembly.</title>
        <authorList>
            <person name="Kim H."/>
            <person name="Kang H."/>
            <person name="Joh K."/>
        </authorList>
    </citation>
    <scope>NUCLEOTIDE SEQUENCE [LARGE SCALE GENOMIC DNA]</scope>
    <source>
        <strain evidence="3">HME7025</strain>
    </source>
</reference>
<keyword evidence="1" id="KW-0812">Transmembrane</keyword>